<dbReference type="EMBL" id="ACGR01000036">
    <property type="protein sequence ID" value="EEJ59781.1"/>
    <property type="molecule type" value="Genomic_DNA"/>
</dbReference>
<dbReference type="AlphaFoldDB" id="C2E5M1"/>
<gene>
    <name evidence="1" type="ORF">HMPREF0528_1168</name>
</gene>
<evidence type="ECO:0000313" key="2">
    <source>
        <dbReference type="Proteomes" id="UP000003491"/>
    </source>
</evidence>
<reference evidence="1 2" key="1">
    <citation type="submission" date="2009-01" db="EMBL/GenBank/DDBJ databases">
        <authorList>
            <person name="Qin X."/>
            <person name="Bachman B."/>
            <person name="Battles P."/>
            <person name="Bell A."/>
            <person name="Bess C."/>
            <person name="Bickham C."/>
            <person name="Chaboub L."/>
            <person name="Chen D."/>
            <person name="Coyle M."/>
            <person name="Deiros D.R."/>
            <person name="Dinh H."/>
            <person name="Forbes L."/>
            <person name="Fowler G."/>
            <person name="Francisco L."/>
            <person name="Fu Q."/>
            <person name="Gubbala S."/>
            <person name="Hale W."/>
            <person name="Han Y."/>
            <person name="Hemphill L."/>
            <person name="Highlander S.K."/>
            <person name="Hirani K."/>
            <person name="Hogues M."/>
            <person name="Jackson L."/>
            <person name="Jakkamsetti A."/>
            <person name="Javaid M."/>
            <person name="Jiang H."/>
            <person name="Korchina V."/>
            <person name="Kovar C."/>
            <person name="Lara F."/>
            <person name="Lee S."/>
            <person name="Mata R."/>
            <person name="Mathew T."/>
            <person name="Moen C."/>
            <person name="Morales K."/>
            <person name="Munidasa M."/>
            <person name="Nazareth L."/>
            <person name="Ngo R."/>
            <person name="Nguyen L."/>
            <person name="Okwuonu G."/>
            <person name="Ongeri F."/>
            <person name="Patil S."/>
            <person name="Petrosino J."/>
            <person name="Pham C."/>
            <person name="Pham P."/>
            <person name="Pu L.-L."/>
            <person name="Puazo M."/>
            <person name="Raj R."/>
            <person name="Reid J."/>
            <person name="Rouhana J."/>
            <person name="Saada N."/>
            <person name="Shang Y."/>
            <person name="Simmons D."/>
            <person name="Thornton R."/>
            <person name="Warren J."/>
            <person name="Weissenberger G."/>
            <person name="Zhang J."/>
            <person name="Zhang L."/>
            <person name="Zhou C."/>
            <person name="Zhu D."/>
            <person name="Muzny D."/>
            <person name="Worley K."/>
            <person name="Gibbs R."/>
        </authorList>
    </citation>
    <scope>NUCLEOTIDE SEQUENCE [LARGE SCALE GENOMIC DNA]</scope>
    <source>
        <strain evidence="1 2">ATCC 33200</strain>
    </source>
</reference>
<comment type="caution">
    <text evidence="1">The sequence shown here is derived from an EMBL/GenBank/DDBJ whole genome shotgun (WGS) entry which is preliminary data.</text>
</comment>
<sequence>MSLSPRLQVLLLIVEVFWITLDQETHSSVIKLGIEFIINQFSTKILTSILFRYA</sequence>
<dbReference type="Proteomes" id="UP000003491">
    <property type="component" value="Unassembled WGS sequence"/>
</dbReference>
<evidence type="ECO:0000313" key="1">
    <source>
        <dbReference type="EMBL" id="EEJ59781.1"/>
    </source>
</evidence>
<organism evidence="1 2">
    <name type="scientific">Lactobacillus johnsonii ATCC 33200</name>
    <dbReference type="NCBI Taxonomy" id="525330"/>
    <lineage>
        <taxon>Bacteria</taxon>
        <taxon>Bacillati</taxon>
        <taxon>Bacillota</taxon>
        <taxon>Bacilli</taxon>
        <taxon>Lactobacillales</taxon>
        <taxon>Lactobacillaceae</taxon>
        <taxon>Lactobacillus</taxon>
    </lineage>
</organism>
<proteinExistence type="predicted"/>
<dbReference type="RefSeq" id="WP_004894412.1">
    <property type="nucleotide sequence ID" value="NZ_AZCY01000007.1"/>
</dbReference>
<protein>
    <submittedName>
        <fullName evidence="1">Uncharacterized protein</fullName>
    </submittedName>
</protein>
<accession>C2E5M1</accession>
<dbReference type="HOGENOM" id="CLU_203171_0_0_9"/>
<name>C2E5M1_LACJH</name>